<dbReference type="GO" id="GO:0004035">
    <property type="term" value="F:alkaline phosphatase activity"/>
    <property type="evidence" value="ECO:0007669"/>
    <property type="project" value="TreeGrafter"/>
</dbReference>
<dbReference type="PANTHER" id="PTHR11596">
    <property type="entry name" value="ALKALINE PHOSPHATASE"/>
    <property type="match status" value="1"/>
</dbReference>
<evidence type="ECO:0000256" key="2">
    <source>
        <dbReference type="ARBA" id="ARBA00022553"/>
    </source>
</evidence>
<comment type="cofactor">
    <cofactor evidence="8">
        <name>Mg(2+)</name>
        <dbReference type="ChEBI" id="CHEBI:18420"/>
    </cofactor>
    <text evidence="8">Binds 1 Mg(2+) ion.</text>
</comment>
<dbReference type="AlphaFoldDB" id="A0A4R1S7B8"/>
<feature type="active site" description="Phosphoserine intermediate" evidence="7">
    <location>
        <position position="94"/>
    </location>
</feature>
<dbReference type="PANTHER" id="PTHR11596:SF5">
    <property type="entry name" value="ALKALINE PHOSPHATASE"/>
    <property type="match status" value="1"/>
</dbReference>
<feature type="chain" id="PRO_5039386983" evidence="10">
    <location>
        <begin position="28"/>
        <end position="476"/>
    </location>
</feature>
<feature type="binding site" evidence="8">
    <location>
        <position position="42"/>
    </location>
    <ligand>
        <name>Mg(2+)</name>
        <dbReference type="ChEBI" id="CHEBI:18420"/>
    </ligand>
</feature>
<proteinExistence type="inferred from homology"/>
<evidence type="ECO:0000256" key="3">
    <source>
        <dbReference type="ARBA" id="ARBA00022723"/>
    </source>
</evidence>
<evidence type="ECO:0000256" key="4">
    <source>
        <dbReference type="ARBA" id="ARBA00022801"/>
    </source>
</evidence>
<feature type="binding site" evidence="8">
    <location>
        <position position="148"/>
    </location>
    <ligand>
        <name>Mg(2+)</name>
        <dbReference type="ChEBI" id="CHEBI:18420"/>
    </ligand>
</feature>
<evidence type="ECO:0000256" key="1">
    <source>
        <dbReference type="ARBA" id="ARBA00005984"/>
    </source>
</evidence>
<dbReference type="OrthoDB" id="9794455at2"/>
<feature type="binding site" evidence="8">
    <location>
        <position position="278"/>
    </location>
    <ligand>
        <name>Zn(2+)</name>
        <dbReference type="ChEBI" id="CHEBI:29105"/>
        <label>2</label>
    </ligand>
</feature>
<dbReference type="InterPro" id="IPR018299">
    <property type="entry name" value="Alkaline_phosphatase_AS"/>
</dbReference>
<keyword evidence="12" id="KW-1185">Reference proteome</keyword>
<keyword evidence="6 8" id="KW-0460">Magnesium</keyword>
<dbReference type="Pfam" id="PF00245">
    <property type="entry name" value="Alk_phosphatase"/>
    <property type="match status" value="1"/>
</dbReference>
<keyword evidence="4" id="KW-0378">Hydrolase</keyword>
<comment type="caution">
    <text evidence="11">The sequence shown here is derived from an EMBL/GenBank/DDBJ whole genome shotgun (WGS) entry which is preliminary data.</text>
</comment>
<organism evidence="11 12">
    <name type="scientific">Hydrogenispora ethanolica</name>
    <dbReference type="NCBI Taxonomy" id="1082276"/>
    <lineage>
        <taxon>Bacteria</taxon>
        <taxon>Bacillati</taxon>
        <taxon>Bacillota</taxon>
        <taxon>Hydrogenispora</taxon>
    </lineage>
</organism>
<dbReference type="InterPro" id="IPR017850">
    <property type="entry name" value="Alkaline_phosphatase_core_sf"/>
</dbReference>
<comment type="cofactor">
    <cofactor evidence="8">
        <name>Zn(2+)</name>
        <dbReference type="ChEBI" id="CHEBI:29105"/>
    </cofactor>
    <text evidence="8">Binds 2 Zn(2+) ions.</text>
</comment>
<dbReference type="GO" id="GO:0046872">
    <property type="term" value="F:metal ion binding"/>
    <property type="evidence" value="ECO:0007669"/>
    <property type="project" value="UniProtKB-KW"/>
</dbReference>
<feature type="binding site" evidence="8">
    <location>
        <position position="42"/>
    </location>
    <ligand>
        <name>Zn(2+)</name>
        <dbReference type="ChEBI" id="CHEBI:29105"/>
        <label>2</label>
    </ligand>
</feature>
<dbReference type="PROSITE" id="PS00123">
    <property type="entry name" value="ALKALINE_PHOSPHATASE"/>
    <property type="match status" value="1"/>
</dbReference>
<dbReference type="RefSeq" id="WP_132012955.1">
    <property type="nucleotide sequence ID" value="NZ_SLUN01000003.1"/>
</dbReference>
<keyword evidence="3 8" id="KW-0479">Metal-binding</keyword>
<evidence type="ECO:0000256" key="9">
    <source>
        <dbReference type="RuleBase" id="RU003946"/>
    </source>
</evidence>
<keyword evidence="5 8" id="KW-0862">Zinc</keyword>
<reference evidence="11 12" key="1">
    <citation type="submission" date="2019-03" db="EMBL/GenBank/DDBJ databases">
        <title>Genomic Encyclopedia of Type Strains, Phase IV (KMG-IV): sequencing the most valuable type-strain genomes for metagenomic binning, comparative biology and taxonomic classification.</title>
        <authorList>
            <person name="Goeker M."/>
        </authorList>
    </citation>
    <scope>NUCLEOTIDE SEQUENCE [LARGE SCALE GENOMIC DNA]</scope>
    <source>
        <strain evidence="11 12">LX-B</strain>
    </source>
</reference>
<dbReference type="PRINTS" id="PR00113">
    <property type="entry name" value="ALKPHPHTASE"/>
</dbReference>
<dbReference type="InterPro" id="IPR001952">
    <property type="entry name" value="Alkaline_phosphatase"/>
</dbReference>
<dbReference type="EMBL" id="SLUN01000003">
    <property type="protein sequence ID" value="TCL75293.1"/>
    <property type="molecule type" value="Genomic_DNA"/>
</dbReference>
<evidence type="ECO:0000256" key="8">
    <source>
        <dbReference type="PIRSR" id="PIRSR601952-2"/>
    </source>
</evidence>
<sequence>MRRNQPFWKLGLVLALIFACLSLQVFAAAEAPPKYIFMFIGDGMGIAQRQVAELQLNNTPGKTAIDQKKRLVMNTLRVNCVNTTYDSTSIVPDSASTATSLSSGYKTLSGVIGLREDKTTVTPYISEALKNKGYAVGIVSSVKIVHATPAAYYCHIDSRNKYDEIAEQLINSKFDLFVGGGGVKHFSPASRKDKRDLYQEAAAKGFTVATTSKEFLAAKPGQRVLANLPGDMNDEALPYALDRGPDDLPLPQIVKKSIDLLSANKKGFFLMVEEGKVDWACHANDTGSTIANMLDLDQAVAAALEFKKKHPQTLIIVTGDHECGGLGLSMGTEYRVNPELFYNQKLSFEMADVKVAAILKNERDPQSGILKLAADFGLTHPTESEKAQIAKALADEQAGLSKQQLNALYGGYRPVSMTFCRLMNTRANLFWTSYVHTGIPVLTTVEGVGAARFSGYKDNTDICKALNQVAQAGLKW</sequence>
<name>A0A4R1S7B8_HYDET</name>
<dbReference type="PROSITE" id="PS51257">
    <property type="entry name" value="PROKAR_LIPOPROTEIN"/>
    <property type="match status" value="1"/>
</dbReference>
<feature type="signal peptide" evidence="10">
    <location>
        <begin position="1"/>
        <end position="27"/>
    </location>
</feature>
<keyword evidence="2" id="KW-0597">Phosphoprotein</keyword>
<feature type="binding site" evidence="8">
    <location>
        <position position="320"/>
    </location>
    <ligand>
        <name>Zn(2+)</name>
        <dbReference type="ChEBI" id="CHEBI:29105"/>
        <label>2</label>
    </ligand>
</feature>
<feature type="binding site" evidence="8">
    <location>
        <position position="146"/>
    </location>
    <ligand>
        <name>Mg(2+)</name>
        <dbReference type="ChEBI" id="CHEBI:18420"/>
    </ligand>
</feature>
<comment type="similarity">
    <text evidence="1 9">Belongs to the alkaline phosphatase family.</text>
</comment>
<dbReference type="Proteomes" id="UP000295008">
    <property type="component" value="Unassembled WGS sequence"/>
</dbReference>
<evidence type="ECO:0000256" key="6">
    <source>
        <dbReference type="ARBA" id="ARBA00022842"/>
    </source>
</evidence>
<protein>
    <submittedName>
        <fullName evidence="11">Alkaline phosphatase</fullName>
    </submittedName>
</protein>
<feature type="binding site" evidence="8">
    <location>
        <position position="282"/>
    </location>
    <ligand>
        <name>Zn(2+)</name>
        <dbReference type="ChEBI" id="CHEBI:29105"/>
        <label>2</label>
    </ligand>
</feature>
<evidence type="ECO:0000256" key="5">
    <source>
        <dbReference type="ARBA" id="ARBA00022833"/>
    </source>
</evidence>
<evidence type="ECO:0000313" key="12">
    <source>
        <dbReference type="Proteomes" id="UP000295008"/>
    </source>
</evidence>
<feature type="binding site" evidence="8">
    <location>
        <position position="273"/>
    </location>
    <ligand>
        <name>Mg(2+)</name>
        <dbReference type="ChEBI" id="CHEBI:18420"/>
    </ligand>
</feature>
<accession>A0A4R1S7B8</accession>
<keyword evidence="10" id="KW-0732">Signal</keyword>
<dbReference type="SUPFAM" id="SSF53649">
    <property type="entry name" value="Alkaline phosphatase-like"/>
    <property type="match status" value="1"/>
</dbReference>
<evidence type="ECO:0000256" key="7">
    <source>
        <dbReference type="PIRSR" id="PIRSR601952-1"/>
    </source>
</evidence>
<evidence type="ECO:0000256" key="10">
    <source>
        <dbReference type="SAM" id="SignalP"/>
    </source>
</evidence>
<feature type="binding site" evidence="8">
    <location>
        <position position="436"/>
    </location>
    <ligand>
        <name>Zn(2+)</name>
        <dbReference type="ChEBI" id="CHEBI:29105"/>
        <label>2</label>
    </ligand>
</feature>
<gene>
    <name evidence="11" type="ORF">EDC14_1003227</name>
</gene>
<dbReference type="CDD" id="cd16012">
    <property type="entry name" value="ALP"/>
    <property type="match status" value="1"/>
</dbReference>
<dbReference type="Gene3D" id="1.10.60.40">
    <property type="match status" value="1"/>
</dbReference>
<dbReference type="Gene3D" id="3.40.720.10">
    <property type="entry name" value="Alkaline Phosphatase, subunit A"/>
    <property type="match status" value="1"/>
</dbReference>
<evidence type="ECO:0000313" key="11">
    <source>
        <dbReference type="EMBL" id="TCL75293.1"/>
    </source>
</evidence>
<feature type="binding site" evidence="8">
    <location>
        <position position="321"/>
    </location>
    <ligand>
        <name>Zn(2+)</name>
        <dbReference type="ChEBI" id="CHEBI:29105"/>
        <label>2</label>
    </ligand>
</feature>
<dbReference type="SMART" id="SM00098">
    <property type="entry name" value="alkPPc"/>
    <property type="match status" value="1"/>
</dbReference>